<protein>
    <submittedName>
        <fullName evidence="10">Epoxyqueuosine reductase</fullName>
        <ecNumber evidence="10">1.1.-.-</ecNumber>
    </submittedName>
</protein>
<gene>
    <name evidence="10" type="primary">queG</name>
    <name evidence="10" type="ORF">Pan241w_05570</name>
</gene>
<dbReference type="NCBIfam" id="TIGR00276">
    <property type="entry name" value="tRNA epoxyqueuosine(34) reductase QueG"/>
    <property type="match status" value="1"/>
</dbReference>
<evidence type="ECO:0000256" key="1">
    <source>
        <dbReference type="ARBA" id="ARBA00022485"/>
    </source>
</evidence>
<dbReference type="GO" id="GO:0052693">
    <property type="term" value="F:epoxyqueuosine reductase activity"/>
    <property type="evidence" value="ECO:0007669"/>
    <property type="project" value="TreeGrafter"/>
</dbReference>
<dbReference type="SMART" id="SM00567">
    <property type="entry name" value="EZ_HEAT"/>
    <property type="match status" value="2"/>
</dbReference>
<name>A0A517R9C9_9PLAN</name>
<dbReference type="InterPro" id="IPR016024">
    <property type="entry name" value="ARM-type_fold"/>
</dbReference>
<keyword evidence="7" id="KW-0408">Iron</keyword>
<dbReference type="AlphaFoldDB" id="A0A517R9C9"/>
<reference evidence="10 11" key="1">
    <citation type="submission" date="2019-02" db="EMBL/GenBank/DDBJ databases">
        <title>Deep-cultivation of Planctomycetes and their phenomic and genomic characterization uncovers novel biology.</title>
        <authorList>
            <person name="Wiegand S."/>
            <person name="Jogler M."/>
            <person name="Boedeker C."/>
            <person name="Pinto D."/>
            <person name="Vollmers J."/>
            <person name="Rivas-Marin E."/>
            <person name="Kohn T."/>
            <person name="Peeters S.H."/>
            <person name="Heuer A."/>
            <person name="Rast P."/>
            <person name="Oberbeckmann S."/>
            <person name="Bunk B."/>
            <person name="Jeske O."/>
            <person name="Meyerdierks A."/>
            <person name="Storesund J.E."/>
            <person name="Kallscheuer N."/>
            <person name="Luecker S."/>
            <person name="Lage O.M."/>
            <person name="Pohl T."/>
            <person name="Merkel B.J."/>
            <person name="Hornburger P."/>
            <person name="Mueller R.-W."/>
            <person name="Bruemmer F."/>
            <person name="Labrenz M."/>
            <person name="Spormann A.M."/>
            <person name="Op den Camp H."/>
            <person name="Overmann J."/>
            <person name="Amann R."/>
            <person name="Jetten M.S.M."/>
            <person name="Mascher T."/>
            <person name="Medema M.H."/>
            <person name="Devos D.P."/>
            <person name="Kaster A.-K."/>
            <person name="Ovreas L."/>
            <person name="Rohde M."/>
            <person name="Galperin M.Y."/>
            <person name="Jogler C."/>
        </authorList>
    </citation>
    <scope>NUCLEOTIDE SEQUENCE [LARGE SCALE GENOMIC DNA]</scope>
    <source>
        <strain evidence="10 11">Pan241w</strain>
    </source>
</reference>
<dbReference type="Pfam" id="PF08331">
    <property type="entry name" value="QueG_DUF1730"/>
    <property type="match status" value="1"/>
</dbReference>
<evidence type="ECO:0000256" key="7">
    <source>
        <dbReference type="ARBA" id="ARBA00023004"/>
    </source>
</evidence>
<evidence type="ECO:0000256" key="4">
    <source>
        <dbReference type="ARBA" id="ARBA00022723"/>
    </source>
</evidence>
<dbReference type="InterPro" id="IPR004155">
    <property type="entry name" value="PBS_lyase_HEAT"/>
</dbReference>
<dbReference type="GO" id="GO:0046872">
    <property type="term" value="F:metal ion binding"/>
    <property type="evidence" value="ECO:0007669"/>
    <property type="project" value="UniProtKB-KW"/>
</dbReference>
<organism evidence="10 11">
    <name type="scientific">Gimesia alba</name>
    <dbReference type="NCBI Taxonomy" id="2527973"/>
    <lineage>
        <taxon>Bacteria</taxon>
        <taxon>Pseudomonadati</taxon>
        <taxon>Planctomycetota</taxon>
        <taxon>Planctomycetia</taxon>
        <taxon>Planctomycetales</taxon>
        <taxon>Planctomycetaceae</taxon>
        <taxon>Gimesia</taxon>
    </lineage>
</organism>
<dbReference type="InterPro" id="IPR004453">
    <property type="entry name" value="QueG"/>
</dbReference>
<evidence type="ECO:0000256" key="5">
    <source>
        <dbReference type="ARBA" id="ARBA00022785"/>
    </source>
</evidence>
<evidence type="ECO:0000313" key="10">
    <source>
        <dbReference type="EMBL" id="QDT40500.1"/>
    </source>
</evidence>
<dbReference type="PROSITE" id="PS00198">
    <property type="entry name" value="4FE4S_FER_1"/>
    <property type="match status" value="1"/>
</dbReference>
<keyword evidence="1" id="KW-0004">4Fe-4S</keyword>
<dbReference type="InterPro" id="IPR017896">
    <property type="entry name" value="4Fe4S_Fe-S-bd"/>
</dbReference>
<keyword evidence="2" id="KW-0963">Cytoplasm</keyword>
<evidence type="ECO:0000256" key="8">
    <source>
        <dbReference type="ARBA" id="ARBA00023014"/>
    </source>
</evidence>
<dbReference type="Pfam" id="PF13646">
    <property type="entry name" value="HEAT_2"/>
    <property type="match status" value="1"/>
</dbReference>
<dbReference type="SUPFAM" id="SSF46548">
    <property type="entry name" value="alpha-helical ferredoxin"/>
    <property type="match status" value="1"/>
</dbReference>
<dbReference type="InterPro" id="IPR021133">
    <property type="entry name" value="HEAT_type_2"/>
</dbReference>
<evidence type="ECO:0000256" key="6">
    <source>
        <dbReference type="ARBA" id="ARBA00023002"/>
    </source>
</evidence>
<dbReference type="Proteomes" id="UP000317171">
    <property type="component" value="Chromosome"/>
</dbReference>
<evidence type="ECO:0000259" key="9">
    <source>
        <dbReference type="PROSITE" id="PS51379"/>
    </source>
</evidence>
<evidence type="ECO:0000256" key="3">
    <source>
        <dbReference type="ARBA" id="ARBA00022694"/>
    </source>
</evidence>
<keyword evidence="11" id="KW-1185">Reference proteome</keyword>
<dbReference type="GO" id="GO:0008616">
    <property type="term" value="P:tRNA queuosine(34) biosynthetic process"/>
    <property type="evidence" value="ECO:0007669"/>
    <property type="project" value="UniProtKB-KW"/>
</dbReference>
<dbReference type="RefSeq" id="WP_145210565.1">
    <property type="nucleotide sequence ID" value="NZ_CP036269.1"/>
</dbReference>
<dbReference type="EMBL" id="CP036269">
    <property type="protein sequence ID" value="QDT40500.1"/>
    <property type="molecule type" value="Genomic_DNA"/>
</dbReference>
<keyword evidence="8" id="KW-0411">Iron-sulfur</keyword>
<dbReference type="PROSITE" id="PS51379">
    <property type="entry name" value="4FE4S_FER_2"/>
    <property type="match status" value="1"/>
</dbReference>
<dbReference type="KEGG" id="gaz:Pan241w_05570"/>
<keyword evidence="3" id="KW-0819">tRNA processing</keyword>
<accession>A0A517R9C9</accession>
<dbReference type="Gene3D" id="1.25.10.10">
    <property type="entry name" value="Leucine-rich Repeat Variant"/>
    <property type="match status" value="1"/>
</dbReference>
<dbReference type="PROSITE" id="PS50077">
    <property type="entry name" value="HEAT_REPEAT"/>
    <property type="match status" value="1"/>
</dbReference>
<dbReference type="InterPro" id="IPR013542">
    <property type="entry name" value="QueG_DUF1730"/>
</dbReference>
<dbReference type="EC" id="1.1.-.-" evidence="10"/>
<dbReference type="PANTHER" id="PTHR30002:SF4">
    <property type="entry name" value="EPOXYQUEUOSINE REDUCTASE"/>
    <property type="match status" value="1"/>
</dbReference>
<dbReference type="InterPro" id="IPR017900">
    <property type="entry name" value="4Fe4S_Fe_S_CS"/>
</dbReference>
<dbReference type="PANTHER" id="PTHR30002">
    <property type="entry name" value="EPOXYQUEUOSINE REDUCTASE"/>
    <property type="match status" value="1"/>
</dbReference>
<dbReference type="SUPFAM" id="SSF48371">
    <property type="entry name" value="ARM repeat"/>
    <property type="match status" value="1"/>
</dbReference>
<dbReference type="Gene3D" id="3.30.70.20">
    <property type="match status" value="1"/>
</dbReference>
<dbReference type="GO" id="GO:0051539">
    <property type="term" value="F:4 iron, 4 sulfur cluster binding"/>
    <property type="evidence" value="ECO:0007669"/>
    <property type="project" value="UniProtKB-KW"/>
</dbReference>
<evidence type="ECO:0000313" key="11">
    <source>
        <dbReference type="Proteomes" id="UP000317171"/>
    </source>
</evidence>
<keyword evidence="6 10" id="KW-0560">Oxidoreductase</keyword>
<sequence length="389" mass="43150">MAEASERSDCDRSQQSTLIKQMAREVGFDLAGVAPAVTPAGYHSFLDWLNQGYAGEMSYLERRKDAYEHPRYVMSSVRSVLMLTLNYRTEEPSPLSETEARVSRYAWGTTDYHKVIRKKLKQLARLIHAQFPACETRGIVDTAPLLERDFAQLAGLGWIGKNTLLLNQSEGSWFFLAGLLLSDELEYDAPQETSHCGTCTRCLEACPTDAFVEAGTLDARKCISYLTIELRDQPIPAELRPGMQDWMFGCDVCQDVCPWNRKAPVSHEPAFQPVETFSPVDACELLTLDEEGFQKRFQSTPMSRARRAGLLRNAAIVLGNRGEAAAVPVLLTVLMDSEPLIRGAAAWALGQLGGAEVATSLEQRMAVESEAEVVHELQCAIAEIKNRGE</sequence>
<keyword evidence="5" id="KW-0671">Queuosine biosynthesis</keyword>
<dbReference type="InterPro" id="IPR011989">
    <property type="entry name" value="ARM-like"/>
</dbReference>
<feature type="domain" description="4Fe-4S ferredoxin-type" evidence="9">
    <location>
        <begin position="187"/>
        <end position="216"/>
    </location>
</feature>
<proteinExistence type="predicted"/>
<dbReference type="Pfam" id="PF13484">
    <property type="entry name" value="Fer4_16"/>
    <property type="match status" value="1"/>
</dbReference>
<dbReference type="OrthoDB" id="9784571at2"/>
<evidence type="ECO:0000256" key="2">
    <source>
        <dbReference type="ARBA" id="ARBA00022490"/>
    </source>
</evidence>
<keyword evidence="4" id="KW-0479">Metal-binding</keyword>